<evidence type="ECO:0000313" key="2">
    <source>
        <dbReference type="Proteomes" id="UP000032210"/>
    </source>
</evidence>
<sequence length="160" mass="17938">MSIFNEVMQTHDQAQQALKARRADEAAKKTAEIELFVSKVELGFSAVVIPLFEEFVRDAAAYGFAAKLGEYNRKPDNHYISLRIIPIKGSSFGTDASVDSVFAIKAVIATQKVSYLSYFDQRPGIHNGVTSAEYGWQSLNRDQIEKQLKDFLTRSVKSRV</sequence>
<dbReference type="RefSeq" id="WP_124421742.1">
    <property type="nucleotide sequence ID" value="NZ_JXCQ01000003.1"/>
</dbReference>
<proteinExistence type="predicted"/>
<dbReference type="Proteomes" id="UP000032210">
    <property type="component" value="Unassembled WGS sequence"/>
</dbReference>
<name>A0A0D0TMC0_PSEFL</name>
<comment type="caution">
    <text evidence="1">The sequence shown here is derived from an EMBL/GenBank/DDBJ whole genome shotgun (WGS) entry which is preliminary data.</text>
</comment>
<dbReference type="PATRIC" id="fig|294.125.peg.443"/>
<organism evidence="1 2">
    <name type="scientific">Pseudomonas fluorescens</name>
    <dbReference type="NCBI Taxonomy" id="294"/>
    <lineage>
        <taxon>Bacteria</taxon>
        <taxon>Pseudomonadati</taxon>
        <taxon>Pseudomonadota</taxon>
        <taxon>Gammaproteobacteria</taxon>
        <taxon>Pseudomonadales</taxon>
        <taxon>Pseudomonadaceae</taxon>
        <taxon>Pseudomonas</taxon>
    </lineage>
</organism>
<gene>
    <name evidence="1" type="ORF">PFLU3_04370</name>
</gene>
<dbReference type="EMBL" id="JXCQ01000003">
    <property type="protein sequence ID" value="KIR24206.1"/>
    <property type="molecule type" value="Genomic_DNA"/>
</dbReference>
<accession>A0A0D0TMC0</accession>
<evidence type="ECO:0000313" key="1">
    <source>
        <dbReference type="EMBL" id="KIR24206.1"/>
    </source>
</evidence>
<dbReference type="AlphaFoldDB" id="A0A0D0TMC0"/>
<protein>
    <submittedName>
        <fullName evidence="1">Uncharacterized protein</fullName>
    </submittedName>
</protein>
<reference evidence="1 2" key="1">
    <citation type="submission" date="2015-01" db="EMBL/GenBank/DDBJ databases">
        <title>Genome sequence of the beneficial rhizobacterium Pseudomonas fluorescens 2-79.</title>
        <authorList>
            <person name="Thuermer A."/>
            <person name="Daniel R."/>
        </authorList>
    </citation>
    <scope>NUCLEOTIDE SEQUENCE [LARGE SCALE GENOMIC DNA]</scope>
    <source>
        <strain evidence="1 2">2-79</strain>
    </source>
</reference>